<dbReference type="GO" id="GO:0045259">
    <property type="term" value="C:proton-transporting ATP synthase complex"/>
    <property type="evidence" value="ECO:0007669"/>
    <property type="project" value="UniProtKB-KW"/>
</dbReference>
<evidence type="ECO:0000256" key="12">
    <source>
        <dbReference type="ARBA" id="ARBA00025198"/>
    </source>
</evidence>
<dbReference type="PANTHER" id="PTHR33445">
    <property type="entry name" value="ATP SYNTHASE SUBUNIT B', CHLOROPLASTIC"/>
    <property type="match status" value="1"/>
</dbReference>
<evidence type="ECO:0000256" key="2">
    <source>
        <dbReference type="ARBA" id="ARBA00005513"/>
    </source>
</evidence>
<keyword evidence="9 15" id="KW-0406">Ion transport</keyword>
<keyword evidence="3 15" id="KW-0813">Transport</keyword>
<dbReference type="CDD" id="cd06503">
    <property type="entry name" value="ATP-synt_Fo_b"/>
    <property type="match status" value="1"/>
</dbReference>
<dbReference type="GO" id="GO:0046961">
    <property type="term" value="F:proton-transporting ATPase activity, rotational mechanism"/>
    <property type="evidence" value="ECO:0007669"/>
    <property type="project" value="TreeGrafter"/>
</dbReference>
<evidence type="ECO:0000256" key="4">
    <source>
        <dbReference type="ARBA" id="ARBA00022475"/>
    </source>
</evidence>
<evidence type="ECO:0000313" key="18">
    <source>
        <dbReference type="EMBL" id="MBB3808859.1"/>
    </source>
</evidence>
<dbReference type="InterPro" id="IPR002146">
    <property type="entry name" value="ATP_synth_b/b'su_bac/chlpt"/>
</dbReference>
<dbReference type="PANTHER" id="PTHR33445:SF1">
    <property type="entry name" value="ATP SYNTHASE SUBUNIT B"/>
    <property type="match status" value="1"/>
</dbReference>
<keyword evidence="19" id="KW-1185">Reference proteome</keyword>
<comment type="subcellular location">
    <subcellularLocation>
        <location evidence="1">Cell inner membrane</location>
        <topology evidence="1">Single-pass membrane protein</topology>
    </subcellularLocation>
    <subcellularLocation>
        <location evidence="15">Cell membrane</location>
        <topology evidence="15">Single-pass membrane protein</topology>
    </subcellularLocation>
</comment>
<gene>
    <name evidence="15" type="primary">atpF</name>
    <name evidence="18" type="ORF">FHS81_000929</name>
</gene>
<feature type="coiled-coil region" evidence="17">
    <location>
        <begin position="44"/>
        <end position="78"/>
    </location>
</feature>
<keyword evidence="17" id="KW-0175">Coiled coil</keyword>
<evidence type="ECO:0000256" key="11">
    <source>
        <dbReference type="ARBA" id="ARBA00023310"/>
    </source>
</evidence>
<keyword evidence="7 15" id="KW-0375">Hydrogen ion transport</keyword>
<evidence type="ECO:0000256" key="14">
    <source>
        <dbReference type="ARBA" id="ARBA00025830"/>
    </source>
</evidence>
<keyword evidence="8 15" id="KW-1133">Transmembrane helix</keyword>
<proteinExistence type="inferred from homology"/>
<evidence type="ECO:0000256" key="13">
    <source>
        <dbReference type="ARBA" id="ARBA00025614"/>
    </source>
</evidence>
<evidence type="ECO:0000256" key="6">
    <source>
        <dbReference type="ARBA" id="ARBA00022692"/>
    </source>
</evidence>
<evidence type="ECO:0000256" key="3">
    <source>
        <dbReference type="ARBA" id="ARBA00022448"/>
    </source>
</evidence>
<evidence type="ECO:0000256" key="17">
    <source>
        <dbReference type="SAM" id="Coils"/>
    </source>
</evidence>
<evidence type="ECO:0000256" key="8">
    <source>
        <dbReference type="ARBA" id="ARBA00022989"/>
    </source>
</evidence>
<evidence type="ECO:0000256" key="15">
    <source>
        <dbReference type="HAMAP-Rule" id="MF_01398"/>
    </source>
</evidence>
<evidence type="ECO:0000256" key="16">
    <source>
        <dbReference type="RuleBase" id="RU003848"/>
    </source>
</evidence>
<evidence type="ECO:0000256" key="10">
    <source>
        <dbReference type="ARBA" id="ARBA00023136"/>
    </source>
</evidence>
<dbReference type="GO" id="GO:0005886">
    <property type="term" value="C:plasma membrane"/>
    <property type="evidence" value="ECO:0007669"/>
    <property type="project" value="UniProtKB-SubCell"/>
</dbReference>
<protein>
    <recommendedName>
        <fullName evidence="15">ATP synthase subunit b</fullName>
    </recommendedName>
    <alternativeName>
        <fullName evidence="15">ATP synthase F(0) sector subunit b</fullName>
    </alternativeName>
    <alternativeName>
        <fullName evidence="15">ATPase subunit I</fullName>
    </alternativeName>
    <alternativeName>
        <fullName evidence="15">F-type ATPase subunit b</fullName>
        <shortName evidence="15">F-ATPase subunit b</shortName>
    </alternativeName>
</protein>
<accession>A0A7W5Z2M9</accession>
<dbReference type="AlphaFoldDB" id="A0A7W5Z2M9"/>
<dbReference type="Pfam" id="PF00430">
    <property type="entry name" value="ATP-synt_B"/>
    <property type="match status" value="1"/>
</dbReference>
<keyword evidence="11 15" id="KW-0066">ATP synthesis</keyword>
<name>A0A7W5Z2M9_9HYPH</name>
<keyword evidence="6 15" id="KW-0812">Transmembrane</keyword>
<dbReference type="EMBL" id="JACICC010000002">
    <property type="protein sequence ID" value="MBB3808859.1"/>
    <property type="molecule type" value="Genomic_DNA"/>
</dbReference>
<evidence type="ECO:0000256" key="9">
    <source>
        <dbReference type="ARBA" id="ARBA00023065"/>
    </source>
</evidence>
<comment type="function">
    <text evidence="13">Component of the F(0) channel, it forms part of the peripheral stalk, linking F(1) to F(0). The b'-subunit is a diverged and duplicated form of b found in plants and photosynthetic bacteria.</text>
</comment>
<keyword evidence="5 15" id="KW-0138">CF(0)</keyword>
<dbReference type="GO" id="GO:0046933">
    <property type="term" value="F:proton-transporting ATP synthase activity, rotational mechanism"/>
    <property type="evidence" value="ECO:0007669"/>
    <property type="project" value="UniProtKB-UniRule"/>
</dbReference>
<comment type="caution">
    <text evidence="18">The sequence shown here is derived from an EMBL/GenBank/DDBJ whole genome shotgun (WGS) entry which is preliminary data.</text>
</comment>
<evidence type="ECO:0000256" key="5">
    <source>
        <dbReference type="ARBA" id="ARBA00022547"/>
    </source>
</evidence>
<dbReference type="RefSeq" id="WP_183750888.1">
    <property type="nucleotide sequence ID" value="NZ_JACICC010000002.1"/>
</dbReference>
<reference evidence="18 19" key="1">
    <citation type="submission" date="2020-08" db="EMBL/GenBank/DDBJ databases">
        <title>Genomic Encyclopedia of Type Strains, Phase IV (KMG-IV): sequencing the most valuable type-strain genomes for metagenomic binning, comparative biology and taxonomic classification.</title>
        <authorList>
            <person name="Goeker M."/>
        </authorList>
    </citation>
    <scope>NUCLEOTIDE SEQUENCE [LARGE SCALE GENOMIC DNA]</scope>
    <source>
        <strain evidence="18 19">DSM 28760</strain>
    </source>
</reference>
<evidence type="ECO:0000256" key="7">
    <source>
        <dbReference type="ARBA" id="ARBA00022781"/>
    </source>
</evidence>
<sequence length="162" mass="17613">MFLEADFWVAVSVLAFLAVAFKFGLGKIIANSLDNRTKQIASDLAEARRFRDEAEALLKAYEAKRVAAEREAQTIIDTARTDAASAAAEAHARLQEFVARRTAAAEAKIAQAEVQATADVRAAAADAAVRAAEEILRDNLKGTQKAEQIFEDSLKEVRAQIH</sequence>
<comment type="similarity">
    <text evidence="2 15 16">Belongs to the ATPase B chain family.</text>
</comment>
<evidence type="ECO:0000313" key="19">
    <source>
        <dbReference type="Proteomes" id="UP000537592"/>
    </source>
</evidence>
<dbReference type="InterPro" id="IPR050059">
    <property type="entry name" value="ATP_synthase_B_chain"/>
</dbReference>
<dbReference type="HAMAP" id="MF_01398">
    <property type="entry name" value="ATP_synth_b_bprime"/>
    <property type="match status" value="1"/>
</dbReference>
<dbReference type="Proteomes" id="UP000537592">
    <property type="component" value="Unassembled WGS sequence"/>
</dbReference>
<keyword evidence="4 15" id="KW-1003">Cell membrane</keyword>
<organism evidence="18 19">
    <name type="scientific">Pseudochelatococcus contaminans</name>
    <dbReference type="NCBI Taxonomy" id="1538103"/>
    <lineage>
        <taxon>Bacteria</taxon>
        <taxon>Pseudomonadati</taxon>
        <taxon>Pseudomonadota</taxon>
        <taxon>Alphaproteobacteria</taxon>
        <taxon>Hyphomicrobiales</taxon>
        <taxon>Chelatococcaceae</taxon>
        <taxon>Pseudochelatococcus</taxon>
    </lineage>
</organism>
<keyword evidence="10 15" id="KW-0472">Membrane</keyword>
<evidence type="ECO:0000256" key="1">
    <source>
        <dbReference type="ARBA" id="ARBA00004377"/>
    </source>
</evidence>
<comment type="subunit">
    <text evidence="14 15">F-type ATPases have 2 components, F(1) - the catalytic core - and F(0) - the membrane proton channel. F(1) has five subunits: alpha(3), beta(3), gamma(1), delta(1), epsilon(1). F(0) has three main subunits: a(1), b(2) and c(10-14). The alpha and beta chains form an alternating ring which encloses part of the gamma chain. F(1) is attached to F(0) by a central stalk formed by the gamma and epsilon chains, while a peripheral stalk is formed by the delta and b chains.</text>
</comment>
<comment type="function">
    <text evidence="12 15">F(1)F(0) ATP synthase produces ATP from ADP in the presence of a proton or sodium gradient. F-type ATPases consist of two structural domains, F(1) containing the extramembraneous catalytic core and F(0) containing the membrane proton channel, linked together by a central stalk and a peripheral stalk. During catalysis, ATP synthesis in the catalytic domain of F(1) is coupled via a rotary mechanism of the central stalk subunits to proton translocation.</text>
</comment>